<reference evidence="2 3" key="1">
    <citation type="journal article" date="2019" name="Nat. Ecol. Evol.">
        <title>Megaphylogeny resolves global patterns of mushroom evolution.</title>
        <authorList>
            <person name="Varga T."/>
            <person name="Krizsan K."/>
            <person name="Foldi C."/>
            <person name="Dima B."/>
            <person name="Sanchez-Garcia M."/>
            <person name="Sanchez-Ramirez S."/>
            <person name="Szollosi G.J."/>
            <person name="Szarkandi J.G."/>
            <person name="Papp V."/>
            <person name="Albert L."/>
            <person name="Andreopoulos W."/>
            <person name="Angelini C."/>
            <person name="Antonin V."/>
            <person name="Barry K.W."/>
            <person name="Bougher N.L."/>
            <person name="Buchanan P."/>
            <person name="Buyck B."/>
            <person name="Bense V."/>
            <person name="Catcheside P."/>
            <person name="Chovatia M."/>
            <person name="Cooper J."/>
            <person name="Damon W."/>
            <person name="Desjardin D."/>
            <person name="Finy P."/>
            <person name="Geml J."/>
            <person name="Haridas S."/>
            <person name="Hughes K."/>
            <person name="Justo A."/>
            <person name="Karasinski D."/>
            <person name="Kautmanova I."/>
            <person name="Kiss B."/>
            <person name="Kocsube S."/>
            <person name="Kotiranta H."/>
            <person name="LaButti K.M."/>
            <person name="Lechner B.E."/>
            <person name="Liimatainen K."/>
            <person name="Lipzen A."/>
            <person name="Lukacs Z."/>
            <person name="Mihaltcheva S."/>
            <person name="Morgado L.N."/>
            <person name="Niskanen T."/>
            <person name="Noordeloos M.E."/>
            <person name="Ohm R.A."/>
            <person name="Ortiz-Santana B."/>
            <person name="Ovrebo C."/>
            <person name="Racz N."/>
            <person name="Riley R."/>
            <person name="Savchenko A."/>
            <person name="Shiryaev A."/>
            <person name="Soop K."/>
            <person name="Spirin V."/>
            <person name="Szebenyi C."/>
            <person name="Tomsovsky M."/>
            <person name="Tulloss R.E."/>
            <person name="Uehling J."/>
            <person name="Grigoriev I.V."/>
            <person name="Vagvolgyi C."/>
            <person name="Papp T."/>
            <person name="Martin F.M."/>
            <person name="Miettinen O."/>
            <person name="Hibbett D.S."/>
            <person name="Nagy L.G."/>
        </authorList>
    </citation>
    <scope>NUCLEOTIDE SEQUENCE [LARGE SCALE GENOMIC DNA]</scope>
    <source>
        <strain evidence="2 3">CBS 121175</strain>
    </source>
</reference>
<dbReference type="AlphaFoldDB" id="A0A5C3KKW9"/>
<dbReference type="Proteomes" id="UP000307440">
    <property type="component" value="Unassembled WGS sequence"/>
</dbReference>
<gene>
    <name evidence="2" type="ORF">FA15DRAFT_673104</name>
</gene>
<name>A0A5C3KKW9_COPMA</name>
<keyword evidence="3" id="KW-1185">Reference proteome</keyword>
<evidence type="ECO:0000256" key="1">
    <source>
        <dbReference type="SAM" id="MobiDB-lite"/>
    </source>
</evidence>
<dbReference type="EMBL" id="ML210285">
    <property type="protein sequence ID" value="TFK20854.1"/>
    <property type="molecule type" value="Genomic_DNA"/>
</dbReference>
<evidence type="ECO:0000313" key="3">
    <source>
        <dbReference type="Proteomes" id="UP000307440"/>
    </source>
</evidence>
<proteinExistence type="predicted"/>
<feature type="region of interest" description="Disordered" evidence="1">
    <location>
        <begin position="35"/>
        <end position="54"/>
    </location>
</feature>
<evidence type="ECO:0000313" key="2">
    <source>
        <dbReference type="EMBL" id="TFK20854.1"/>
    </source>
</evidence>
<organism evidence="2 3">
    <name type="scientific">Coprinopsis marcescibilis</name>
    <name type="common">Agaric fungus</name>
    <name type="synonym">Psathyrella marcescibilis</name>
    <dbReference type="NCBI Taxonomy" id="230819"/>
    <lineage>
        <taxon>Eukaryota</taxon>
        <taxon>Fungi</taxon>
        <taxon>Dikarya</taxon>
        <taxon>Basidiomycota</taxon>
        <taxon>Agaricomycotina</taxon>
        <taxon>Agaricomycetes</taxon>
        <taxon>Agaricomycetidae</taxon>
        <taxon>Agaricales</taxon>
        <taxon>Agaricineae</taxon>
        <taxon>Psathyrellaceae</taxon>
        <taxon>Coprinopsis</taxon>
    </lineage>
</organism>
<sequence length="54" mass="6552">MQDLTQPLHLIQQQIPPPHHNLILRTLFARPPRLNHPIHFINPRMDPTRRYKSR</sequence>
<protein>
    <submittedName>
        <fullName evidence="2">Uncharacterized protein</fullName>
    </submittedName>
</protein>
<accession>A0A5C3KKW9</accession>